<gene>
    <name evidence="2" type="ORF">R3P38DRAFT_3173391</name>
</gene>
<accession>A0AAW0DEZ0</accession>
<feature type="region of interest" description="Disordered" evidence="1">
    <location>
        <begin position="412"/>
        <end position="592"/>
    </location>
</feature>
<feature type="region of interest" description="Disordered" evidence="1">
    <location>
        <begin position="70"/>
        <end position="121"/>
    </location>
</feature>
<feature type="compositionally biased region" description="Low complexity" evidence="1">
    <location>
        <begin position="490"/>
        <end position="505"/>
    </location>
</feature>
<feature type="compositionally biased region" description="Pro residues" evidence="1">
    <location>
        <begin position="580"/>
        <end position="589"/>
    </location>
</feature>
<feature type="region of interest" description="Disordered" evidence="1">
    <location>
        <begin position="628"/>
        <end position="719"/>
    </location>
</feature>
<evidence type="ECO:0000313" key="2">
    <source>
        <dbReference type="EMBL" id="KAK7050265.1"/>
    </source>
</evidence>
<evidence type="ECO:0000256" key="1">
    <source>
        <dbReference type="SAM" id="MobiDB-lite"/>
    </source>
</evidence>
<feature type="compositionally biased region" description="Basic residues" evidence="1">
    <location>
        <begin position="557"/>
        <end position="569"/>
    </location>
</feature>
<sequence length="719" mass="76309">MSLSSYLQRRSRVRRNAAKPTTLSTTLSSIIEEDTRFAAPAKPNRNSLKAKRRLGVSNLSIPRGSPLYCLTSSEDGDDDHTTTRLPIPAFDSSDSESRSSSESSRSGSESPLTPPLVSMSISSPSFDKNGYADNDESNEFSYYANHAGDYITLAAAAALSPSAPRRQSSSVSAERTLRRTRSSRTYSYTIPTRAPPPPPIHVLPIDMGCVIEAASPLSPSTTSFDLTPAVPSLAALLSPPPALPSATAPPSPMHVDTPTIDALEYVDDDAAMQAEEDEVWEEVCLLDDDIDMVVSPVSPPPAHIPTPIPEIHLPEAQDEEDSDDSFDDIPLSPLVHRPAGDAAEEEASEAYFFTMEDSPGQDVEGYEYDEEAEMHEHSHWSIGTTNAALSPPPPMTPGGAGVGMRSHWSVGTTNAAMSPRTPGTPYVLPSPPPLPTSSPFSPPSSPSPLSSKPPLPPPPSDALRSRWSVSTTNSTSTPYSPTPALRSRWSSSTLSSLHSSHAATSPRFGFRRYLRAVSSSGSSSASSASVKSGGSGSKGRVRPMGSTSPSVALVSRAKPKGKGKGRKGKLTVGDIRVPHYAPPPPPVPAFPTQTQEQFVVGPPPAESVLGRACVSPDVFSAGKEALWTAYATQRSPRRRVSQSSSSTTSSPSSPCYEYTQRRRGGSLEEELVMSPARSSFGGGHARTRTESDCGSSVVSGMSGVAGTRRKPIPVEMFLK</sequence>
<dbReference type="GO" id="GO:0030041">
    <property type="term" value="P:actin filament polymerization"/>
    <property type="evidence" value="ECO:0007669"/>
    <property type="project" value="TreeGrafter"/>
</dbReference>
<name>A0AAW0DEZ0_9AGAR</name>
<feature type="region of interest" description="Disordered" evidence="1">
    <location>
        <begin position="1"/>
        <end position="22"/>
    </location>
</feature>
<feature type="compositionally biased region" description="Low complexity" evidence="1">
    <location>
        <begin position="641"/>
        <end position="654"/>
    </location>
</feature>
<feature type="compositionally biased region" description="Low complexity" evidence="1">
    <location>
        <begin position="98"/>
        <end position="110"/>
    </location>
</feature>
<feature type="compositionally biased region" description="Low complexity" evidence="1">
    <location>
        <begin position="517"/>
        <end position="532"/>
    </location>
</feature>
<feature type="compositionally biased region" description="Low complexity" evidence="1">
    <location>
        <begin position="468"/>
        <end position="483"/>
    </location>
</feature>
<dbReference type="PANTHER" id="PTHR45691">
    <property type="entry name" value="PROTEIN DIAPHANOUS"/>
    <property type="match status" value="1"/>
</dbReference>
<feature type="compositionally biased region" description="Pro residues" evidence="1">
    <location>
        <begin position="428"/>
        <end position="460"/>
    </location>
</feature>
<feature type="compositionally biased region" description="Low complexity" evidence="1">
    <location>
        <begin position="161"/>
        <end position="173"/>
    </location>
</feature>
<proteinExistence type="predicted"/>
<protein>
    <submittedName>
        <fullName evidence="2">Uncharacterized protein</fullName>
    </submittedName>
</protein>
<feature type="compositionally biased region" description="Low complexity" evidence="1">
    <location>
        <begin position="694"/>
        <end position="706"/>
    </location>
</feature>
<dbReference type="AlphaFoldDB" id="A0AAW0DEZ0"/>
<dbReference type="EMBL" id="JAWWNJ010000008">
    <property type="protein sequence ID" value="KAK7050265.1"/>
    <property type="molecule type" value="Genomic_DNA"/>
</dbReference>
<feature type="region of interest" description="Disordered" evidence="1">
    <location>
        <begin position="161"/>
        <end position="183"/>
    </location>
</feature>
<dbReference type="InterPro" id="IPR051412">
    <property type="entry name" value="Formin_Homology_Diaphanous_sf"/>
</dbReference>
<organism evidence="2 3">
    <name type="scientific">Favolaschia claudopus</name>
    <dbReference type="NCBI Taxonomy" id="2862362"/>
    <lineage>
        <taxon>Eukaryota</taxon>
        <taxon>Fungi</taxon>
        <taxon>Dikarya</taxon>
        <taxon>Basidiomycota</taxon>
        <taxon>Agaricomycotina</taxon>
        <taxon>Agaricomycetes</taxon>
        <taxon>Agaricomycetidae</taxon>
        <taxon>Agaricales</taxon>
        <taxon>Marasmiineae</taxon>
        <taxon>Mycenaceae</taxon>
        <taxon>Favolaschia</taxon>
    </lineage>
</organism>
<dbReference type="Proteomes" id="UP001362999">
    <property type="component" value="Unassembled WGS sequence"/>
</dbReference>
<comment type="caution">
    <text evidence="2">The sequence shown here is derived from an EMBL/GenBank/DDBJ whole genome shotgun (WGS) entry which is preliminary data.</text>
</comment>
<keyword evidence="3" id="KW-1185">Reference proteome</keyword>
<reference evidence="2 3" key="1">
    <citation type="journal article" date="2024" name="J Genomics">
        <title>Draft genome sequencing and assembly of Favolaschia claudopus CIRM-BRFM 2984 isolated from oak limbs.</title>
        <authorList>
            <person name="Navarro D."/>
            <person name="Drula E."/>
            <person name="Chaduli D."/>
            <person name="Cazenave R."/>
            <person name="Ahrendt S."/>
            <person name="Wang J."/>
            <person name="Lipzen A."/>
            <person name="Daum C."/>
            <person name="Barry K."/>
            <person name="Grigoriev I.V."/>
            <person name="Favel A."/>
            <person name="Rosso M.N."/>
            <person name="Martin F."/>
        </authorList>
    </citation>
    <scope>NUCLEOTIDE SEQUENCE [LARGE SCALE GENOMIC DNA]</scope>
    <source>
        <strain evidence="2 3">CIRM-BRFM 2984</strain>
    </source>
</reference>
<dbReference type="PANTHER" id="PTHR45691:SF6">
    <property type="entry name" value="PROTEIN DIAPHANOUS"/>
    <property type="match status" value="1"/>
</dbReference>
<dbReference type="GO" id="GO:0005884">
    <property type="term" value="C:actin filament"/>
    <property type="evidence" value="ECO:0007669"/>
    <property type="project" value="TreeGrafter"/>
</dbReference>
<evidence type="ECO:0000313" key="3">
    <source>
        <dbReference type="Proteomes" id="UP001362999"/>
    </source>
</evidence>